<dbReference type="Proteomes" id="UP000054537">
    <property type="component" value="Unassembled WGS sequence"/>
</dbReference>
<dbReference type="AlphaFoldDB" id="A0A0A6XDD6"/>
<gene>
    <name evidence="2" type="ORF">MB27_06395</name>
</gene>
<evidence type="ECO:0000259" key="1">
    <source>
        <dbReference type="Pfam" id="PF07883"/>
    </source>
</evidence>
<dbReference type="InterPro" id="IPR013096">
    <property type="entry name" value="Cupin_2"/>
</dbReference>
<keyword evidence="3" id="KW-1185">Reference proteome</keyword>
<protein>
    <submittedName>
        <fullName evidence="2">Cupin</fullName>
    </submittedName>
</protein>
<reference evidence="2 3" key="1">
    <citation type="submission" date="2014-10" db="EMBL/GenBank/DDBJ databases">
        <title>Draft genome sequence of Actinoplanes utahensis NRRL 12052.</title>
        <authorList>
            <person name="Velasco-Bucheli B."/>
            <person name="del Cerro C."/>
            <person name="Hormigo D."/>
            <person name="Garcia J.L."/>
            <person name="Acebal C."/>
            <person name="Arroyo M."/>
            <person name="de la Mata I."/>
        </authorList>
    </citation>
    <scope>NUCLEOTIDE SEQUENCE [LARGE SCALE GENOMIC DNA]</scope>
    <source>
        <strain evidence="2 3">NRRL 12052</strain>
    </source>
</reference>
<accession>A0A0A6XDD6</accession>
<dbReference type="eggNOG" id="COG1917">
    <property type="taxonomic scope" value="Bacteria"/>
</dbReference>
<dbReference type="PANTHER" id="PTHR36440">
    <property type="entry name" value="PUTATIVE (AFU_ORTHOLOGUE AFUA_8G07350)-RELATED"/>
    <property type="match status" value="1"/>
</dbReference>
<dbReference type="STRING" id="1869.MB27_06395"/>
<dbReference type="InterPro" id="IPR014710">
    <property type="entry name" value="RmlC-like_jellyroll"/>
</dbReference>
<name>A0A0A6XDD6_ACTUT</name>
<dbReference type="OrthoDB" id="5243731at2"/>
<comment type="caution">
    <text evidence="2">The sequence shown here is derived from an EMBL/GenBank/DDBJ whole genome shotgun (WGS) entry which is preliminary data.</text>
</comment>
<feature type="domain" description="Cupin type-2" evidence="1">
    <location>
        <begin position="54"/>
        <end position="121"/>
    </location>
</feature>
<organism evidence="2 3">
    <name type="scientific">Actinoplanes utahensis</name>
    <dbReference type="NCBI Taxonomy" id="1869"/>
    <lineage>
        <taxon>Bacteria</taxon>
        <taxon>Bacillati</taxon>
        <taxon>Actinomycetota</taxon>
        <taxon>Actinomycetes</taxon>
        <taxon>Micromonosporales</taxon>
        <taxon>Micromonosporaceae</taxon>
        <taxon>Actinoplanes</taxon>
    </lineage>
</organism>
<dbReference type="Gene3D" id="2.60.120.10">
    <property type="entry name" value="Jelly Rolls"/>
    <property type="match status" value="1"/>
</dbReference>
<evidence type="ECO:0000313" key="2">
    <source>
        <dbReference type="EMBL" id="KHD78112.1"/>
    </source>
</evidence>
<evidence type="ECO:0000313" key="3">
    <source>
        <dbReference type="Proteomes" id="UP000054537"/>
    </source>
</evidence>
<dbReference type="EMBL" id="JRTT01000006">
    <property type="protein sequence ID" value="KHD78112.1"/>
    <property type="molecule type" value="Genomic_DNA"/>
</dbReference>
<dbReference type="PANTHER" id="PTHR36440:SF1">
    <property type="entry name" value="PUTATIVE (AFU_ORTHOLOGUE AFUA_8G07350)-RELATED"/>
    <property type="match status" value="1"/>
</dbReference>
<dbReference type="RefSeq" id="WP_043523191.1">
    <property type="nucleotide sequence ID" value="NZ_BAABKU010000004.1"/>
</dbReference>
<dbReference type="InterPro" id="IPR053146">
    <property type="entry name" value="QDO-like"/>
</dbReference>
<dbReference type="Pfam" id="PF07883">
    <property type="entry name" value="Cupin_2"/>
    <property type="match status" value="1"/>
</dbReference>
<sequence length="159" mass="17631">MSYPPPLYHGDSGEKSALYRPAGTEPELVYPNGTKVHYLSTGASTGGLFGLYRWECGPGETGPDPHFHRTISESFYILSGVMSIYNGDRWIETEPGDWVHVPIGGIHGFKNRSGEPASMLLHFSPGAPREAYFEGLAHLGEMTDAERTAFYLEHDNIWL</sequence>
<dbReference type="InterPro" id="IPR011051">
    <property type="entry name" value="RmlC_Cupin_sf"/>
</dbReference>
<dbReference type="SUPFAM" id="SSF51182">
    <property type="entry name" value="RmlC-like cupins"/>
    <property type="match status" value="1"/>
</dbReference>
<proteinExistence type="predicted"/>